<dbReference type="EMBL" id="RJVU01051648">
    <property type="protein sequence ID" value="ROL41517.1"/>
    <property type="molecule type" value="Genomic_DNA"/>
</dbReference>
<evidence type="ECO:0000313" key="2">
    <source>
        <dbReference type="Proteomes" id="UP000281406"/>
    </source>
</evidence>
<dbReference type="AlphaFoldDB" id="A0A3N0Y5S9"/>
<gene>
    <name evidence="1" type="ORF">DPX16_6915</name>
</gene>
<sequence>MFATGMLQQSSGGLNKRSLGMARLPNSHFFPLSSGSGSWGLGRSAKSGSLSSISSGSDSMEMAGADPDYIMQLVNEVRRFADVLLHLKEAFNTKGKREIAQG</sequence>
<reference evidence="1 2" key="1">
    <citation type="submission" date="2018-10" db="EMBL/GenBank/DDBJ databases">
        <title>Genome assembly for a Yunnan-Guizhou Plateau 3E fish, Anabarilius grahami (Regan), and its evolutionary and genetic applications.</title>
        <authorList>
            <person name="Jiang W."/>
        </authorList>
    </citation>
    <scope>NUCLEOTIDE SEQUENCE [LARGE SCALE GENOMIC DNA]</scope>
    <source>
        <strain evidence="1">AG-KIZ</strain>
        <tissue evidence="1">Muscle</tissue>
    </source>
</reference>
<comment type="caution">
    <text evidence="1">The sequence shown here is derived from an EMBL/GenBank/DDBJ whole genome shotgun (WGS) entry which is preliminary data.</text>
</comment>
<name>A0A3N0Y5S9_ANAGA</name>
<protein>
    <submittedName>
        <fullName evidence="1">Rho GTPase-activating protein 29</fullName>
    </submittedName>
</protein>
<keyword evidence="2" id="KW-1185">Reference proteome</keyword>
<proteinExistence type="predicted"/>
<accession>A0A3N0Y5S9</accession>
<dbReference type="OrthoDB" id="8961152at2759"/>
<evidence type="ECO:0000313" key="1">
    <source>
        <dbReference type="EMBL" id="ROL41517.1"/>
    </source>
</evidence>
<organism evidence="1 2">
    <name type="scientific">Anabarilius grahami</name>
    <name type="common">Kanglang fish</name>
    <name type="synonym">Barilius grahami</name>
    <dbReference type="NCBI Taxonomy" id="495550"/>
    <lineage>
        <taxon>Eukaryota</taxon>
        <taxon>Metazoa</taxon>
        <taxon>Chordata</taxon>
        <taxon>Craniata</taxon>
        <taxon>Vertebrata</taxon>
        <taxon>Euteleostomi</taxon>
        <taxon>Actinopterygii</taxon>
        <taxon>Neopterygii</taxon>
        <taxon>Teleostei</taxon>
        <taxon>Ostariophysi</taxon>
        <taxon>Cypriniformes</taxon>
        <taxon>Xenocyprididae</taxon>
        <taxon>Xenocypridinae</taxon>
        <taxon>Xenocypridinae incertae sedis</taxon>
        <taxon>Anabarilius</taxon>
    </lineage>
</organism>
<dbReference type="Proteomes" id="UP000281406">
    <property type="component" value="Unassembled WGS sequence"/>
</dbReference>